<accession>A0ABX0Y1B0</accession>
<keyword evidence="2" id="KW-1185">Reference proteome</keyword>
<protein>
    <submittedName>
        <fullName evidence="1">Uncharacterized protein</fullName>
    </submittedName>
</protein>
<name>A0ABX0Y1B0_9ACTN</name>
<organism evidence="1 2">
    <name type="scientific">Planosporangium thailandense</name>
    <dbReference type="NCBI Taxonomy" id="765197"/>
    <lineage>
        <taxon>Bacteria</taxon>
        <taxon>Bacillati</taxon>
        <taxon>Actinomycetota</taxon>
        <taxon>Actinomycetes</taxon>
        <taxon>Micromonosporales</taxon>
        <taxon>Micromonosporaceae</taxon>
        <taxon>Planosporangium</taxon>
    </lineage>
</organism>
<gene>
    <name evidence="1" type="ORF">HC031_20865</name>
</gene>
<evidence type="ECO:0000313" key="2">
    <source>
        <dbReference type="Proteomes" id="UP000722989"/>
    </source>
</evidence>
<dbReference type="Proteomes" id="UP000722989">
    <property type="component" value="Unassembled WGS sequence"/>
</dbReference>
<proteinExistence type="predicted"/>
<sequence>MPLPSRPTAPLGVREIAGWSLKVYGIAAHDPVPRSSLVAAALEHAADVLPATQPGHGFVIAHEARAWARHTDDPAAYLADVFSSR</sequence>
<reference evidence="1 2" key="1">
    <citation type="submission" date="2020-03" db="EMBL/GenBank/DDBJ databases">
        <title>WGS of the type strain of Planosporangium spp.</title>
        <authorList>
            <person name="Thawai C."/>
        </authorList>
    </citation>
    <scope>NUCLEOTIDE SEQUENCE [LARGE SCALE GENOMIC DNA]</scope>
    <source>
        <strain evidence="1 2">TBRC 5610</strain>
    </source>
</reference>
<dbReference type="EMBL" id="JAATVY010000016">
    <property type="protein sequence ID" value="NJC72149.1"/>
    <property type="molecule type" value="Genomic_DNA"/>
</dbReference>
<evidence type="ECO:0000313" key="1">
    <source>
        <dbReference type="EMBL" id="NJC72149.1"/>
    </source>
</evidence>
<comment type="caution">
    <text evidence="1">The sequence shown here is derived from an EMBL/GenBank/DDBJ whole genome shotgun (WGS) entry which is preliminary data.</text>
</comment>
<dbReference type="RefSeq" id="WP_167927055.1">
    <property type="nucleotide sequence ID" value="NZ_JAATVY010000016.1"/>
</dbReference>